<reference evidence="2" key="1">
    <citation type="submission" date="2023-07" db="EMBL/GenBank/DDBJ databases">
        <authorList>
            <person name="Yue Y."/>
        </authorList>
    </citation>
    <scope>NUCLEOTIDE SEQUENCE [LARGE SCALE GENOMIC DNA]</scope>
    <source>
        <strain evidence="2">2Y89</strain>
    </source>
</reference>
<sequence length="184" mass="21731">MKKFVLFISLSAIITSCIPTKIAPRFKNEDYKVMQAKKFERKLPRETFFIFKDPKDADEFYHFINTKLNLQHKDVGYNSPFQLNGATYYLSYKEVGKEDRTLNIGLAAVDLVLSEKAGFTVFDENYDSRKGHWYILITVYDEKVSNCLLNKHPKRQDILQYLKSLKKEYLDTHNYEELLFTKKS</sequence>
<comment type="caution">
    <text evidence="1">The sequence shown here is derived from an EMBL/GenBank/DDBJ whole genome shotgun (WGS) entry which is preliminary data.</text>
</comment>
<accession>A0ABS7XZU3</accession>
<proteinExistence type="predicted"/>
<dbReference type="EMBL" id="JAIUJS010000003">
    <property type="protein sequence ID" value="MCA0153190.1"/>
    <property type="molecule type" value="Genomic_DNA"/>
</dbReference>
<evidence type="ECO:0000313" key="2">
    <source>
        <dbReference type="Proteomes" id="UP001198402"/>
    </source>
</evidence>
<evidence type="ECO:0008006" key="3">
    <source>
        <dbReference type="Google" id="ProtNLM"/>
    </source>
</evidence>
<dbReference type="Proteomes" id="UP001198402">
    <property type="component" value="Unassembled WGS sequence"/>
</dbReference>
<keyword evidence="2" id="KW-1185">Reference proteome</keyword>
<gene>
    <name evidence="1" type="ORF">LBV24_08185</name>
</gene>
<dbReference type="PROSITE" id="PS51257">
    <property type="entry name" value="PROKAR_LIPOPROTEIN"/>
    <property type="match status" value="1"/>
</dbReference>
<protein>
    <recommendedName>
        <fullName evidence="3">Lipoprotein</fullName>
    </recommendedName>
</protein>
<dbReference type="RefSeq" id="WP_224478156.1">
    <property type="nucleotide sequence ID" value="NZ_JAIUJS010000003.1"/>
</dbReference>
<organism evidence="1 2">
    <name type="scientific">Winogradskyella vincentii</name>
    <dbReference type="NCBI Taxonomy" id="2877122"/>
    <lineage>
        <taxon>Bacteria</taxon>
        <taxon>Pseudomonadati</taxon>
        <taxon>Bacteroidota</taxon>
        <taxon>Flavobacteriia</taxon>
        <taxon>Flavobacteriales</taxon>
        <taxon>Flavobacteriaceae</taxon>
        <taxon>Winogradskyella</taxon>
    </lineage>
</organism>
<name>A0ABS7XZU3_9FLAO</name>
<evidence type="ECO:0000313" key="1">
    <source>
        <dbReference type="EMBL" id="MCA0153190.1"/>
    </source>
</evidence>